<protein>
    <submittedName>
        <fullName evidence="1">Uncharacterized protein</fullName>
    </submittedName>
</protein>
<reference evidence="1" key="1">
    <citation type="submission" date="2018-02" db="EMBL/GenBank/DDBJ databases">
        <title>Rhizophora mucronata_Transcriptome.</title>
        <authorList>
            <person name="Meera S.P."/>
            <person name="Sreeshan A."/>
            <person name="Augustine A."/>
        </authorList>
    </citation>
    <scope>NUCLEOTIDE SEQUENCE</scope>
    <source>
        <tissue evidence="1">Leaf</tissue>
    </source>
</reference>
<evidence type="ECO:0000313" key="1">
    <source>
        <dbReference type="EMBL" id="MBX55242.1"/>
    </source>
</evidence>
<organism evidence="1">
    <name type="scientific">Rhizophora mucronata</name>
    <name type="common">Asiatic mangrove</name>
    <dbReference type="NCBI Taxonomy" id="61149"/>
    <lineage>
        <taxon>Eukaryota</taxon>
        <taxon>Viridiplantae</taxon>
        <taxon>Streptophyta</taxon>
        <taxon>Embryophyta</taxon>
        <taxon>Tracheophyta</taxon>
        <taxon>Spermatophyta</taxon>
        <taxon>Magnoliopsida</taxon>
        <taxon>eudicotyledons</taxon>
        <taxon>Gunneridae</taxon>
        <taxon>Pentapetalae</taxon>
        <taxon>rosids</taxon>
        <taxon>fabids</taxon>
        <taxon>Malpighiales</taxon>
        <taxon>Rhizophoraceae</taxon>
        <taxon>Rhizophora</taxon>
    </lineage>
</organism>
<dbReference type="AlphaFoldDB" id="A0A2P2PKK9"/>
<proteinExistence type="predicted"/>
<name>A0A2P2PKK9_RHIMU</name>
<dbReference type="EMBL" id="GGEC01074758">
    <property type="protein sequence ID" value="MBX55242.1"/>
    <property type="molecule type" value="Transcribed_RNA"/>
</dbReference>
<accession>A0A2P2PKK9</accession>
<sequence>MKQVGGFLSILSRQKMSYLFMHILSYLSQLENA</sequence>